<accession>A0A9X8Y8S7</accession>
<evidence type="ECO:0008006" key="3">
    <source>
        <dbReference type="Google" id="ProtNLM"/>
    </source>
</evidence>
<name>A0A9X8Y8S7_9FIRM</name>
<gene>
    <name evidence="1" type="ORF">EDD78_103160</name>
</gene>
<dbReference type="InterPro" id="IPR017850">
    <property type="entry name" value="Alkaline_phosphatase_core_sf"/>
</dbReference>
<evidence type="ECO:0000313" key="2">
    <source>
        <dbReference type="Proteomes" id="UP000294682"/>
    </source>
</evidence>
<dbReference type="AlphaFoldDB" id="A0A9X8Y8S7"/>
<keyword evidence="2" id="KW-1185">Reference proteome</keyword>
<comment type="caution">
    <text evidence="1">The sequence shown here is derived from an EMBL/GenBank/DDBJ whole genome shotgun (WGS) entry which is preliminary data.</text>
</comment>
<dbReference type="Proteomes" id="UP000294682">
    <property type="component" value="Unassembled WGS sequence"/>
</dbReference>
<evidence type="ECO:0000313" key="1">
    <source>
        <dbReference type="EMBL" id="TCL44122.1"/>
    </source>
</evidence>
<organism evidence="1 2">
    <name type="scientific">Harryflintia acetispora</name>
    <dbReference type="NCBI Taxonomy" id="1849041"/>
    <lineage>
        <taxon>Bacteria</taxon>
        <taxon>Bacillati</taxon>
        <taxon>Bacillota</taxon>
        <taxon>Clostridia</taxon>
        <taxon>Eubacteriales</taxon>
        <taxon>Oscillospiraceae</taxon>
        <taxon>Harryflintia</taxon>
    </lineage>
</organism>
<reference evidence="1 2" key="1">
    <citation type="submission" date="2019-03" db="EMBL/GenBank/DDBJ databases">
        <title>Genomic Encyclopedia of Type Strains, Phase IV (KMG-IV): sequencing the most valuable type-strain genomes for metagenomic binning, comparative biology and taxonomic classification.</title>
        <authorList>
            <person name="Goeker M."/>
        </authorList>
    </citation>
    <scope>NUCLEOTIDE SEQUENCE [LARGE SCALE GENOMIC DNA]</scope>
    <source>
        <strain evidence="1 2">DSM 100433</strain>
    </source>
</reference>
<dbReference type="SUPFAM" id="SSF53649">
    <property type="entry name" value="Alkaline phosphatase-like"/>
    <property type="match status" value="1"/>
</dbReference>
<proteinExistence type="predicted"/>
<dbReference type="RefSeq" id="WP_132084228.1">
    <property type="nucleotide sequence ID" value="NZ_SLUK01000003.1"/>
</dbReference>
<sequence>MFNTLPLTGLAASWCRCMDVPPPSSAGPALDALCRPVLAGRTSCDRLLIYNPDALGMWLCQKYAGDFAPVRAWAPIELELATVMPAVTPVCFASMYTGARPQVHGIQKYEKPVVKTPTLFDALSAAGKRTALVAVQDSSLAVIFGGRKIDYHILPDDGAVVEKALELIGEDRYDCIVCYNQDYDDAIHDTVPESADSLAAMRRHIADFDRLAARAKSCWSAHDTLLCFAPDHGTHIDETGHGNHGDYIPEDINILHFYGVLAKEAGR</sequence>
<protein>
    <recommendedName>
        <fullName evidence="3">Metalloenzyme domain-containing protein</fullName>
    </recommendedName>
</protein>
<dbReference type="Gene3D" id="3.40.720.10">
    <property type="entry name" value="Alkaline Phosphatase, subunit A"/>
    <property type="match status" value="2"/>
</dbReference>
<dbReference type="EMBL" id="SLUK01000003">
    <property type="protein sequence ID" value="TCL44122.1"/>
    <property type="molecule type" value="Genomic_DNA"/>
</dbReference>